<keyword evidence="8" id="KW-1185">Reference proteome</keyword>
<feature type="transmembrane region" description="Helical" evidence="5">
    <location>
        <begin position="215"/>
        <end position="237"/>
    </location>
</feature>
<evidence type="ECO:0000256" key="3">
    <source>
        <dbReference type="ARBA" id="ARBA00022989"/>
    </source>
</evidence>
<evidence type="ECO:0000313" key="7">
    <source>
        <dbReference type="EMBL" id="SEQ72090.1"/>
    </source>
</evidence>
<dbReference type="RefSeq" id="WP_074644835.1">
    <property type="nucleotide sequence ID" value="NZ_FOFU01000009.1"/>
</dbReference>
<dbReference type="Proteomes" id="UP000182360">
    <property type="component" value="Unassembled WGS sequence"/>
</dbReference>
<evidence type="ECO:0000259" key="6">
    <source>
        <dbReference type="Pfam" id="PF00528"/>
    </source>
</evidence>
<dbReference type="AlphaFoldDB" id="A0A1H9IC15"/>
<reference evidence="7 8" key="1">
    <citation type="submission" date="2016-10" db="EMBL/GenBank/DDBJ databases">
        <authorList>
            <person name="de Groot N.N."/>
        </authorList>
    </citation>
    <scope>NUCLEOTIDE SEQUENCE [LARGE SCALE GENOMIC DNA]</scope>
    <source>
        <strain evidence="7 8">B25</strain>
    </source>
</reference>
<comment type="subcellular location">
    <subcellularLocation>
        <location evidence="1">Membrane</location>
        <topology evidence="1">Multi-pass membrane protein</topology>
    </subcellularLocation>
</comment>
<dbReference type="GO" id="GO:0055085">
    <property type="term" value="P:transmembrane transport"/>
    <property type="evidence" value="ECO:0007669"/>
    <property type="project" value="InterPro"/>
</dbReference>
<dbReference type="EMBL" id="FOFU01000009">
    <property type="protein sequence ID" value="SEQ72090.1"/>
    <property type="molecule type" value="Genomic_DNA"/>
</dbReference>
<protein>
    <submittedName>
        <fullName evidence="7">Binding-protein-dependent transport system inner membrane component</fullName>
    </submittedName>
</protein>
<evidence type="ECO:0000256" key="5">
    <source>
        <dbReference type="SAM" id="Phobius"/>
    </source>
</evidence>
<evidence type="ECO:0000256" key="4">
    <source>
        <dbReference type="ARBA" id="ARBA00023136"/>
    </source>
</evidence>
<feature type="transmembrane region" description="Helical" evidence="5">
    <location>
        <begin position="257"/>
        <end position="284"/>
    </location>
</feature>
<keyword evidence="3 5" id="KW-1133">Transmembrane helix</keyword>
<feature type="transmembrane region" description="Helical" evidence="5">
    <location>
        <begin position="79"/>
        <end position="99"/>
    </location>
</feature>
<evidence type="ECO:0000256" key="1">
    <source>
        <dbReference type="ARBA" id="ARBA00004141"/>
    </source>
</evidence>
<dbReference type="InterPro" id="IPR000515">
    <property type="entry name" value="MetI-like"/>
</dbReference>
<name>A0A1H9IC15_9SPIR</name>
<gene>
    <name evidence="7" type="ORF">SAMN04487977_10960</name>
</gene>
<dbReference type="GO" id="GO:0016020">
    <property type="term" value="C:membrane"/>
    <property type="evidence" value="ECO:0007669"/>
    <property type="project" value="UniProtKB-SubCell"/>
</dbReference>
<keyword evidence="4 5" id="KW-0472">Membrane</keyword>
<keyword evidence="2 5" id="KW-0812">Transmembrane</keyword>
<evidence type="ECO:0000313" key="8">
    <source>
        <dbReference type="Proteomes" id="UP000182360"/>
    </source>
</evidence>
<sequence>MRFLRFLVRELLLHGIIFAVVGTLVLSLLYLLSIGAPAEAYADAGRSFLLFISGNANSKTVGFTSGQIIVAGAIQTFPLAMISLAFVILIALVCSSYAVTSRYMAIHFAKKSGEKIEKVWSFIASILAAIPLFIGFWVAYVTFGNGVPLFFIALVTVVLGGLSWDATNFLKTDMISQVNQTHAIVFSTLGRNLGRFFPLPGTYSGYLFQSSLPRFIPYLAGKVPAIIGSVTIAEIAYSFPGLGSNLIDALVQTNTDLLVTSVFVLLCINAVVSFLVKTILFLIYPRVYEKAI</sequence>
<feature type="domain" description="ABC transmembrane type-1" evidence="6">
    <location>
        <begin position="106"/>
        <end position="287"/>
    </location>
</feature>
<feature type="transmembrane region" description="Helical" evidence="5">
    <location>
        <begin position="12"/>
        <end position="32"/>
    </location>
</feature>
<feature type="transmembrane region" description="Helical" evidence="5">
    <location>
        <begin position="119"/>
        <end position="140"/>
    </location>
</feature>
<evidence type="ECO:0000256" key="2">
    <source>
        <dbReference type="ARBA" id="ARBA00022692"/>
    </source>
</evidence>
<dbReference type="Pfam" id="PF00528">
    <property type="entry name" value="BPD_transp_1"/>
    <property type="match status" value="1"/>
</dbReference>
<organism evidence="7 8">
    <name type="scientific">Treponema bryantii</name>
    <dbReference type="NCBI Taxonomy" id="163"/>
    <lineage>
        <taxon>Bacteria</taxon>
        <taxon>Pseudomonadati</taxon>
        <taxon>Spirochaetota</taxon>
        <taxon>Spirochaetia</taxon>
        <taxon>Spirochaetales</taxon>
        <taxon>Treponemataceae</taxon>
        <taxon>Treponema</taxon>
    </lineage>
</organism>
<feature type="transmembrane region" description="Helical" evidence="5">
    <location>
        <begin position="146"/>
        <end position="164"/>
    </location>
</feature>
<accession>A0A1H9IC15</accession>
<dbReference type="OrthoDB" id="9778910at2"/>
<proteinExistence type="predicted"/>